<dbReference type="AlphaFoldDB" id="A0A9D2J469"/>
<dbReference type="Proteomes" id="UP000824037">
    <property type="component" value="Unassembled WGS sequence"/>
</dbReference>
<keyword evidence="1 6" id="KW-0489">Methyltransferase</keyword>
<dbReference type="GO" id="GO:0032259">
    <property type="term" value="P:methylation"/>
    <property type="evidence" value="ECO:0007669"/>
    <property type="project" value="UniProtKB-KW"/>
</dbReference>
<keyword evidence="3" id="KW-0949">S-adenosyl-L-methionine</keyword>
<reference evidence="6" key="2">
    <citation type="submission" date="2021-04" db="EMBL/GenBank/DDBJ databases">
        <authorList>
            <person name="Gilroy R."/>
        </authorList>
    </citation>
    <scope>NUCLEOTIDE SEQUENCE</scope>
    <source>
        <strain evidence="6">ChiGjej4B4-7305</strain>
    </source>
</reference>
<dbReference type="PANTHER" id="PTHR43464">
    <property type="entry name" value="METHYLTRANSFERASE"/>
    <property type="match status" value="1"/>
</dbReference>
<dbReference type="Gene3D" id="3.40.50.150">
    <property type="entry name" value="Vaccinia Virus protein VP39"/>
    <property type="match status" value="1"/>
</dbReference>
<evidence type="ECO:0000256" key="1">
    <source>
        <dbReference type="ARBA" id="ARBA00022603"/>
    </source>
</evidence>
<evidence type="ECO:0000256" key="2">
    <source>
        <dbReference type="ARBA" id="ARBA00022679"/>
    </source>
</evidence>
<reference evidence="6" key="1">
    <citation type="journal article" date="2021" name="PeerJ">
        <title>Extensive microbial diversity within the chicken gut microbiome revealed by metagenomics and culture.</title>
        <authorList>
            <person name="Gilroy R."/>
            <person name="Ravi A."/>
            <person name="Getino M."/>
            <person name="Pursley I."/>
            <person name="Horton D.L."/>
            <person name="Alikhan N.F."/>
            <person name="Baker D."/>
            <person name="Gharbi K."/>
            <person name="Hall N."/>
            <person name="Watson M."/>
            <person name="Adriaenssens E.M."/>
            <person name="Foster-Nyarko E."/>
            <person name="Jarju S."/>
            <person name="Secka A."/>
            <person name="Antonio M."/>
            <person name="Oren A."/>
            <person name="Chaudhuri R.R."/>
            <person name="La Ragione R."/>
            <person name="Hildebrand F."/>
            <person name="Pallen M.J."/>
        </authorList>
    </citation>
    <scope>NUCLEOTIDE SEQUENCE</scope>
    <source>
        <strain evidence="6">ChiGjej4B4-7305</strain>
    </source>
</reference>
<organism evidence="6 7">
    <name type="scientific">Candidatus Ruania gallistercoris</name>
    <dbReference type="NCBI Taxonomy" id="2838746"/>
    <lineage>
        <taxon>Bacteria</taxon>
        <taxon>Bacillati</taxon>
        <taxon>Actinomycetota</taxon>
        <taxon>Actinomycetes</taxon>
        <taxon>Micrococcales</taxon>
        <taxon>Ruaniaceae</taxon>
        <taxon>Ruania</taxon>
    </lineage>
</organism>
<dbReference type="GO" id="GO:0008168">
    <property type="term" value="F:methyltransferase activity"/>
    <property type="evidence" value="ECO:0007669"/>
    <property type="project" value="UniProtKB-KW"/>
</dbReference>
<evidence type="ECO:0000313" key="7">
    <source>
        <dbReference type="Proteomes" id="UP000824037"/>
    </source>
</evidence>
<dbReference type="InterPro" id="IPR041698">
    <property type="entry name" value="Methyltransf_25"/>
</dbReference>
<feature type="region of interest" description="Disordered" evidence="4">
    <location>
        <begin position="1"/>
        <end position="57"/>
    </location>
</feature>
<protein>
    <submittedName>
        <fullName evidence="6">Class I SAM-dependent methyltransferase</fullName>
    </submittedName>
</protein>
<name>A0A9D2J469_9MICO</name>
<evidence type="ECO:0000313" key="6">
    <source>
        <dbReference type="EMBL" id="HIZ36350.1"/>
    </source>
</evidence>
<dbReference type="PANTHER" id="PTHR43464:SF19">
    <property type="entry name" value="UBIQUINONE BIOSYNTHESIS O-METHYLTRANSFERASE, MITOCHONDRIAL"/>
    <property type="match status" value="1"/>
</dbReference>
<feature type="compositionally biased region" description="Basic and acidic residues" evidence="4">
    <location>
        <begin position="24"/>
        <end position="34"/>
    </location>
</feature>
<dbReference type="CDD" id="cd02440">
    <property type="entry name" value="AdoMet_MTases"/>
    <property type="match status" value="1"/>
</dbReference>
<proteinExistence type="predicted"/>
<dbReference type="SUPFAM" id="SSF53335">
    <property type="entry name" value="S-adenosyl-L-methionine-dependent methyltransferases"/>
    <property type="match status" value="1"/>
</dbReference>
<accession>A0A9D2J469</accession>
<feature type="domain" description="Methyltransferase" evidence="5">
    <location>
        <begin position="92"/>
        <end position="186"/>
    </location>
</feature>
<evidence type="ECO:0000259" key="5">
    <source>
        <dbReference type="Pfam" id="PF13649"/>
    </source>
</evidence>
<dbReference type="InterPro" id="IPR029063">
    <property type="entry name" value="SAM-dependent_MTases_sf"/>
</dbReference>
<sequence>MCRSAPPLAPRSRADDPGTVTTSRDPEHKPHEQDEGTVQPATHAHRHEPADASTGPAEYWEQRYSGAEPIWSGRVNTQLAVIAADLPPGRALDLGCGEGADAIWLAERGWQTTGVDIAATALQRAARAASERGLDPDLVRWQQADLATWTPDGRYDLVTASFMQSPLEFPRAEVLRRAAGAVAAGGHLLVVSHAAPPPWAQGLDPETHHFLSPAQEVESLALEQDFSVVVAEERTRPATGPDGEEAELTDTVVLVRRR</sequence>
<gene>
    <name evidence="6" type="ORF">H9815_11275</name>
</gene>
<comment type="caution">
    <text evidence="6">The sequence shown here is derived from an EMBL/GenBank/DDBJ whole genome shotgun (WGS) entry which is preliminary data.</text>
</comment>
<keyword evidence="2" id="KW-0808">Transferase</keyword>
<dbReference type="EMBL" id="DXBY01000192">
    <property type="protein sequence ID" value="HIZ36350.1"/>
    <property type="molecule type" value="Genomic_DNA"/>
</dbReference>
<evidence type="ECO:0000256" key="4">
    <source>
        <dbReference type="SAM" id="MobiDB-lite"/>
    </source>
</evidence>
<evidence type="ECO:0000256" key="3">
    <source>
        <dbReference type="ARBA" id="ARBA00022691"/>
    </source>
</evidence>
<dbReference type="Pfam" id="PF13649">
    <property type="entry name" value="Methyltransf_25"/>
    <property type="match status" value="1"/>
</dbReference>